<dbReference type="Pfam" id="PF24626">
    <property type="entry name" value="SH3_Tf2-1"/>
    <property type="match status" value="1"/>
</dbReference>
<dbReference type="PANTHER" id="PTHR46148">
    <property type="entry name" value="CHROMO DOMAIN-CONTAINING PROTEIN"/>
    <property type="match status" value="1"/>
</dbReference>
<evidence type="ECO:0000313" key="3">
    <source>
        <dbReference type="Proteomes" id="UP000325315"/>
    </source>
</evidence>
<gene>
    <name evidence="2" type="ORF">EPI10_006148</name>
</gene>
<feature type="domain" description="Tf2-1-like SH3-like" evidence="1">
    <location>
        <begin position="26"/>
        <end position="91"/>
    </location>
</feature>
<dbReference type="OrthoDB" id="998764at2759"/>
<sequence length="118" mass="13867">MAPYEALCGHSVVDLIRKTEVKVKIGDEVFLKVSLWKKILRFGRKGKLSPRFIGPYEIIERIRLVAYRLALPSELEKIYNVFLVSILRRYRLDPSHIISLTEIEIQPYMTIMKNQSKF</sequence>
<evidence type="ECO:0000259" key="1">
    <source>
        <dbReference type="Pfam" id="PF24626"/>
    </source>
</evidence>
<name>A0A5B6WRW4_9ROSI</name>
<dbReference type="Proteomes" id="UP000325315">
    <property type="component" value="Unassembled WGS sequence"/>
</dbReference>
<dbReference type="AlphaFoldDB" id="A0A5B6WRW4"/>
<protein>
    <submittedName>
        <fullName evidence="2">Chromo domain-containing protein</fullName>
    </submittedName>
</protein>
<keyword evidence="3" id="KW-1185">Reference proteome</keyword>
<comment type="caution">
    <text evidence="2">The sequence shown here is derived from an EMBL/GenBank/DDBJ whole genome shotgun (WGS) entry which is preliminary data.</text>
</comment>
<dbReference type="InterPro" id="IPR056924">
    <property type="entry name" value="SH3_Tf2-1"/>
</dbReference>
<proteinExistence type="predicted"/>
<organism evidence="2 3">
    <name type="scientific">Gossypium australe</name>
    <dbReference type="NCBI Taxonomy" id="47621"/>
    <lineage>
        <taxon>Eukaryota</taxon>
        <taxon>Viridiplantae</taxon>
        <taxon>Streptophyta</taxon>
        <taxon>Embryophyta</taxon>
        <taxon>Tracheophyta</taxon>
        <taxon>Spermatophyta</taxon>
        <taxon>Magnoliopsida</taxon>
        <taxon>eudicotyledons</taxon>
        <taxon>Gunneridae</taxon>
        <taxon>Pentapetalae</taxon>
        <taxon>rosids</taxon>
        <taxon>malvids</taxon>
        <taxon>Malvales</taxon>
        <taxon>Malvaceae</taxon>
        <taxon>Malvoideae</taxon>
        <taxon>Gossypium</taxon>
    </lineage>
</organism>
<dbReference type="PANTHER" id="PTHR46148:SF44">
    <property type="entry name" value="GAG-POL POLYPROTEIN"/>
    <property type="match status" value="1"/>
</dbReference>
<reference evidence="2" key="1">
    <citation type="submission" date="2019-08" db="EMBL/GenBank/DDBJ databases">
        <authorList>
            <person name="Liu F."/>
        </authorList>
    </citation>
    <scope>NUCLEOTIDE SEQUENCE [LARGE SCALE GENOMIC DNA]</scope>
    <source>
        <strain evidence="2">PA1801</strain>
        <tissue evidence="2">Leaf</tissue>
    </source>
</reference>
<evidence type="ECO:0000313" key="2">
    <source>
        <dbReference type="EMBL" id="KAA3484036.1"/>
    </source>
</evidence>
<dbReference type="EMBL" id="SMMG02000002">
    <property type="protein sequence ID" value="KAA3484036.1"/>
    <property type="molecule type" value="Genomic_DNA"/>
</dbReference>
<accession>A0A5B6WRW4</accession>